<dbReference type="Proteomes" id="UP001196870">
    <property type="component" value="Unassembled WGS sequence"/>
</dbReference>
<feature type="chain" id="PRO_5046150206" evidence="1">
    <location>
        <begin position="22"/>
        <end position="111"/>
    </location>
</feature>
<organism evidence="2 3">
    <name type="scientific">Plastoroseomonas hellenica</name>
    <dbReference type="NCBI Taxonomy" id="2687306"/>
    <lineage>
        <taxon>Bacteria</taxon>
        <taxon>Pseudomonadati</taxon>
        <taxon>Pseudomonadota</taxon>
        <taxon>Alphaproteobacteria</taxon>
        <taxon>Acetobacterales</taxon>
        <taxon>Acetobacteraceae</taxon>
        <taxon>Plastoroseomonas</taxon>
    </lineage>
</organism>
<proteinExistence type="predicted"/>
<keyword evidence="3" id="KW-1185">Reference proteome</keyword>
<feature type="signal peptide" evidence="1">
    <location>
        <begin position="1"/>
        <end position="21"/>
    </location>
</feature>
<sequence>MLRRFLLAAAFVATAAAPAMAQCDTRFTFVNQSGAQVNEFYFGPSSNPNWGSDRLGQNVLPSGRQIMFDTGRSGAHDFKIVWANGQHAELMRINICTTSQIVATRSGIEAR</sequence>
<reference evidence="3" key="1">
    <citation type="journal article" date="2021" name="Syst. Appl. Microbiol.">
        <title>Roseomonas hellenica sp. nov., isolated from roots of wild-growing Alkanna tinctoria.</title>
        <authorList>
            <person name="Rat A."/>
            <person name="Naranjo H.D."/>
            <person name="Lebbe L."/>
            <person name="Cnockaert M."/>
            <person name="Krigas N."/>
            <person name="Grigoriadou K."/>
            <person name="Maloupa E."/>
            <person name="Willems A."/>
        </authorList>
    </citation>
    <scope>NUCLEOTIDE SEQUENCE [LARGE SCALE GENOMIC DNA]</scope>
    <source>
        <strain evidence="3">LMG 31523</strain>
    </source>
</reference>
<evidence type="ECO:0000256" key="1">
    <source>
        <dbReference type="SAM" id="SignalP"/>
    </source>
</evidence>
<evidence type="ECO:0000313" key="3">
    <source>
        <dbReference type="Proteomes" id="UP001196870"/>
    </source>
</evidence>
<gene>
    <name evidence="2" type="ORF">GXW71_28840</name>
</gene>
<dbReference type="EMBL" id="JAAGBB010000056">
    <property type="protein sequence ID" value="MBR0668394.1"/>
    <property type="molecule type" value="Genomic_DNA"/>
</dbReference>
<accession>A0ABS5F776</accession>
<protein>
    <submittedName>
        <fullName evidence="2">Uncharacterized protein</fullName>
    </submittedName>
</protein>
<evidence type="ECO:0000313" key="2">
    <source>
        <dbReference type="EMBL" id="MBR0668394.1"/>
    </source>
</evidence>
<name>A0ABS5F776_9PROT</name>
<keyword evidence="1" id="KW-0732">Signal</keyword>
<comment type="caution">
    <text evidence="2">The sequence shown here is derived from an EMBL/GenBank/DDBJ whole genome shotgun (WGS) entry which is preliminary data.</text>
</comment>
<dbReference type="RefSeq" id="WP_211856170.1">
    <property type="nucleotide sequence ID" value="NZ_JAAGBB010000056.1"/>
</dbReference>